<name>A0ABY1ZJ56_9GAMM</name>
<reference evidence="1 2" key="1">
    <citation type="submission" date="2019-02" db="EMBL/GenBank/DDBJ databases">
        <title>Marinobacter halodurans sp. nov., a marine bacterium isolated from sea tidal flat.</title>
        <authorList>
            <person name="Yoo Y."/>
            <person name="Lee D.W."/>
            <person name="Kim B.S."/>
            <person name="Kim J.-J."/>
        </authorList>
    </citation>
    <scope>NUCLEOTIDE SEQUENCE [LARGE SCALE GENOMIC DNA]</scope>
    <source>
        <strain evidence="1 2">YJ-S3-2</strain>
    </source>
</reference>
<comment type="caution">
    <text evidence="1">The sequence shown here is derived from an EMBL/GenBank/DDBJ whole genome shotgun (WGS) entry which is preliminary data.</text>
</comment>
<keyword evidence="2" id="KW-1185">Reference proteome</keyword>
<dbReference type="RefSeq" id="WP_131483703.1">
    <property type="nucleotide sequence ID" value="NZ_SJDL01000043.1"/>
</dbReference>
<organism evidence="1 2">
    <name type="scientific">Marinobacter halodurans</name>
    <dbReference type="NCBI Taxonomy" id="2528979"/>
    <lineage>
        <taxon>Bacteria</taxon>
        <taxon>Pseudomonadati</taxon>
        <taxon>Pseudomonadota</taxon>
        <taxon>Gammaproteobacteria</taxon>
        <taxon>Pseudomonadales</taxon>
        <taxon>Marinobacteraceae</taxon>
        <taxon>Marinobacter</taxon>
    </lineage>
</organism>
<evidence type="ECO:0000313" key="1">
    <source>
        <dbReference type="EMBL" id="TBW49107.1"/>
    </source>
</evidence>
<evidence type="ECO:0000313" key="2">
    <source>
        <dbReference type="Proteomes" id="UP000313645"/>
    </source>
</evidence>
<accession>A0ABY1ZJ56</accession>
<evidence type="ECO:0008006" key="3">
    <source>
        <dbReference type="Google" id="ProtNLM"/>
    </source>
</evidence>
<proteinExistence type="predicted"/>
<sequence>MQTATSRRAETVFIPPLEGGHAEVFRQPLPLRRRVGRVLREWFRRYRMRARLRWQLRDMDATRAELDVGLPIGSLMEEAYKPFWKA</sequence>
<dbReference type="EMBL" id="SJDL01000043">
    <property type="protein sequence ID" value="TBW49107.1"/>
    <property type="molecule type" value="Genomic_DNA"/>
</dbReference>
<gene>
    <name evidence="1" type="ORF">EZI54_20255</name>
</gene>
<protein>
    <recommendedName>
        <fullName evidence="3">DUF1127 domain-containing protein</fullName>
    </recommendedName>
</protein>
<dbReference type="Proteomes" id="UP000313645">
    <property type="component" value="Unassembled WGS sequence"/>
</dbReference>